<reference evidence="2" key="1">
    <citation type="submission" date="2017-09" db="EMBL/GenBank/DDBJ databases">
        <authorList>
            <person name="Varghese N."/>
            <person name="Submissions S."/>
        </authorList>
    </citation>
    <scope>NUCLEOTIDE SEQUENCE [LARGE SCALE GENOMIC DNA]</scope>
    <source>
        <strain evidence="2">CGMCC 1.12803</strain>
    </source>
</reference>
<dbReference type="EMBL" id="OCMT01000004">
    <property type="protein sequence ID" value="SOD19887.1"/>
    <property type="molecule type" value="Genomic_DNA"/>
</dbReference>
<evidence type="ECO:0000313" key="1">
    <source>
        <dbReference type="EMBL" id="SOD19887.1"/>
    </source>
</evidence>
<sequence length="135" mass="15300">MSSKLTLFAVCCLLFSCSFDKKDELKIDFSSDRTVILFTGVDEVSLFRAKEQKDSLSQELVSVFETDENSGIEKQVQGKIETKGDTLIFVPQHPFVKGHRYEVNTILNSSFGKTEDLLKADMGKTVKRQEKVLLR</sequence>
<dbReference type="AlphaFoldDB" id="A0A286ADG7"/>
<name>A0A286ADG7_9SPHI</name>
<proteinExistence type="predicted"/>
<keyword evidence="2" id="KW-1185">Reference proteome</keyword>
<dbReference type="Proteomes" id="UP000219281">
    <property type="component" value="Unassembled WGS sequence"/>
</dbReference>
<gene>
    <name evidence="1" type="ORF">SAMN06297358_3594</name>
</gene>
<dbReference type="PROSITE" id="PS51257">
    <property type="entry name" value="PROKAR_LIPOPROTEIN"/>
    <property type="match status" value="1"/>
</dbReference>
<accession>A0A286ADG7</accession>
<protein>
    <submittedName>
        <fullName evidence="1">Uncharacterized protein</fullName>
    </submittedName>
</protein>
<dbReference type="OrthoDB" id="794736at2"/>
<evidence type="ECO:0000313" key="2">
    <source>
        <dbReference type="Proteomes" id="UP000219281"/>
    </source>
</evidence>
<organism evidence="1 2">
    <name type="scientific">Pedobacter xixiisoli</name>
    <dbReference type="NCBI Taxonomy" id="1476464"/>
    <lineage>
        <taxon>Bacteria</taxon>
        <taxon>Pseudomonadati</taxon>
        <taxon>Bacteroidota</taxon>
        <taxon>Sphingobacteriia</taxon>
        <taxon>Sphingobacteriales</taxon>
        <taxon>Sphingobacteriaceae</taxon>
        <taxon>Pedobacter</taxon>
    </lineage>
</organism>
<dbReference type="RefSeq" id="WP_097133385.1">
    <property type="nucleotide sequence ID" value="NZ_OCMT01000004.1"/>
</dbReference>